<dbReference type="PANTHER" id="PTHR37804">
    <property type="entry name" value="CDAA REGULATORY PROTEIN CDAR"/>
    <property type="match status" value="1"/>
</dbReference>
<dbReference type="PANTHER" id="PTHR37804:SF1">
    <property type="entry name" value="CDAA REGULATORY PROTEIN CDAR"/>
    <property type="match status" value="1"/>
</dbReference>
<dbReference type="InterPro" id="IPR012505">
    <property type="entry name" value="YbbR"/>
</dbReference>
<accession>A0ABU3LBU7</accession>
<keyword evidence="2" id="KW-1185">Reference proteome</keyword>
<evidence type="ECO:0000313" key="1">
    <source>
        <dbReference type="EMBL" id="MDT7830693.1"/>
    </source>
</evidence>
<dbReference type="Pfam" id="PF07949">
    <property type="entry name" value="YbbR"/>
    <property type="match status" value="1"/>
</dbReference>
<protein>
    <submittedName>
        <fullName evidence="1">CdaR family protein</fullName>
    </submittedName>
</protein>
<dbReference type="Gene3D" id="2.170.120.30">
    <property type="match status" value="1"/>
</dbReference>
<dbReference type="InterPro" id="IPR053154">
    <property type="entry name" value="c-di-AMP_regulator"/>
</dbReference>
<evidence type="ECO:0000313" key="2">
    <source>
        <dbReference type="Proteomes" id="UP001250656"/>
    </source>
</evidence>
<dbReference type="Proteomes" id="UP001250656">
    <property type="component" value="Unassembled WGS sequence"/>
</dbReference>
<dbReference type="Gene3D" id="2.170.120.40">
    <property type="entry name" value="YbbR-like domain"/>
    <property type="match status" value="1"/>
</dbReference>
<gene>
    <name evidence="1" type="ORF">RQM65_18635</name>
</gene>
<reference evidence="1 2" key="1">
    <citation type="submission" date="2023-09" db="EMBL/GenBank/DDBJ databases">
        <title>Novel taxa isolated from Blanes Bay.</title>
        <authorList>
            <person name="Rey-Velasco X."/>
            <person name="Lucena T."/>
        </authorList>
    </citation>
    <scope>NUCLEOTIDE SEQUENCE [LARGE SCALE GENOMIC DNA]</scope>
    <source>
        <strain evidence="1 2">S334</strain>
    </source>
</reference>
<dbReference type="RefSeq" id="WP_314017193.1">
    <property type="nucleotide sequence ID" value="NZ_JAVTTP010000002.1"/>
</dbReference>
<sequence>MIKNIKRVLKKRKAKIFFVFLGCSATIWFINALSQTYVGNAAFDLEYVNYPEGYLYKGASKKNLDVKLRAGGFQFLGFNFKNKRVEIDVSEAEKNGTRFYVPENRYRSQIEKQMTGSMALLEIEEDTLFLNLLPVVTKKLPVRPQVKINLAQNYLLDGKVGITPDSITVTGPAEEIDSLTHVRTKEVTLPDLNSDFTEELGLFKSPRLENTTYSSNQVTLSGKIARFSEKIFEVPVTVVNLPSDLEIKTFPAKIAVVTKAKMQRLKELRESDFEVVIDYKTKKSDTSEKLSVALRKKPKGLHSVKLKETEVEYIIKKK</sequence>
<proteinExistence type="predicted"/>
<name>A0ABU3LBU7_9FLAO</name>
<dbReference type="EMBL" id="JAVTTP010000002">
    <property type="protein sequence ID" value="MDT7830693.1"/>
    <property type="molecule type" value="Genomic_DNA"/>
</dbReference>
<organism evidence="1 2">
    <name type="scientific">Pricia mediterranea</name>
    <dbReference type="NCBI Taxonomy" id="3076079"/>
    <lineage>
        <taxon>Bacteria</taxon>
        <taxon>Pseudomonadati</taxon>
        <taxon>Bacteroidota</taxon>
        <taxon>Flavobacteriia</taxon>
        <taxon>Flavobacteriales</taxon>
        <taxon>Flavobacteriaceae</taxon>
        <taxon>Pricia</taxon>
    </lineage>
</organism>
<comment type="caution">
    <text evidence="1">The sequence shown here is derived from an EMBL/GenBank/DDBJ whole genome shotgun (WGS) entry which is preliminary data.</text>
</comment>